<accession>A0A2T4DQM4</accession>
<name>A0A2T4DQM4_9BACT</name>
<evidence type="ECO:0000313" key="1">
    <source>
        <dbReference type="EMBL" id="PTB96076.1"/>
    </source>
</evidence>
<dbReference type="AlphaFoldDB" id="A0A2T4DQM4"/>
<proteinExistence type="predicted"/>
<sequence length="87" mass="9794">MHTTTIDKEAIIEKLATIIEQSEAPASEWKIGIGNLQRISLLNVNEEIHFIVCDLELGKEVLFNFIAQGVQTCKMSKANADAIYLYR</sequence>
<dbReference type="Proteomes" id="UP000240608">
    <property type="component" value="Unassembled WGS sequence"/>
</dbReference>
<gene>
    <name evidence="1" type="ORF">C9994_08985</name>
</gene>
<comment type="caution">
    <text evidence="1">The sequence shown here is derived from an EMBL/GenBank/DDBJ whole genome shotgun (WGS) entry which is preliminary data.</text>
</comment>
<organism evidence="1 2">
    <name type="scientific">Marivirga lumbricoides</name>
    <dbReference type="NCBI Taxonomy" id="1046115"/>
    <lineage>
        <taxon>Bacteria</taxon>
        <taxon>Pseudomonadati</taxon>
        <taxon>Bacteroidota</taxon>
        <taxon>Cytophagia</taxon>
        <taxon>Cytophagales</taxon>
        <taxon>Marivirgaceae</taxon>
        <taxon>Marivirga</taxon>
    </lineage>
</organism>
<protein>
    <submittedName>
        <fullName evidence="1">Uncharacterized protein</fullName>
    </submittedName>
</protein>
<reference evidence="1 2" key="1">
    <citation type="submission" date="2018-03" db="EMBL/GenBank/DDBJ databases">
        <title>Cross-interface Injection: A General Nanoliter Liquid Handling Method Applied to Single Cells Genome Amplification Automated Nanoliter Liquid Handling Applied to Single Cell Multiple Displacement Amplification.</title>
        <authorList>
            <person name="Yun J."/>
            <person name="Xu P."/>
            <person name="Xu J."/>
            <person name="Dai X."/>
            <person name="Wang Y."/>
            <person name="Zheng X."/>
            <person name="Cao C."/>
            <person name="Yi Q."/>
            <person name="Zhu Y."/>
            <person name="Wang L."/>
            <person name="Dong Z."/>
            <person name="Huang Y."/>
            <person name="Huang L."/>
            <person name="Du W."/>
        </authorList>
    </citation>
    <scope>NUCLEOTIDE SEQUENCE [LARGE SCALE GENOMIC DNA]</scope>
    <source>
        <strain evidence="1 2">Z-D1-2</strain>
    </source>
</reference>
<dbReference type="EMBL" id="PYVU01000068">
    <property type="protein sequence ID" value="PTB96076.1"/>
    <property type="molecule type" value="Genomic_DNA"/>
</dbReference>
<evidence type="ECO:0000313" key="2">
    <source>
        <dbReference type="Proteomes" id="UP000240608"/>
    </source>
</evidence>